<proteinExistence type="predicted"/>
<gene>
    <name evidence="1" type="ORF">NDU88_002245</name>
</gene>
<evidence type="ECO:0000313" key="2">
    <source>
        <dbReference type="Proteomes" id="UP001066276"/>
    </source>
</evidence>
<keyword evidence="2" id="KW-1185">Reference proteome</keyword>
<comment type="caution">
    <text evidence="1">The sequence shown here is derived from an EMBL/GenBank/DDBJ whole genome shotgun (WGS) entry which is preliminary data.</text>
</comment>
<sequence length="79" mass="9088">MGNNFLISARAPPKRRIRSGRQKTLFYRTHDKTGGEKEKALLSQSLAEENEIGTGNQRTFRRNLEKDSKHRLLGGPFLY</sequence>
<accession>A0AAV7NMJ2</accession>
<dbReference type="Proteomes" id="UP001066276">
    <property type="component" value="Chromosome 8"/>
</dbReference>
<evidence type="ECO:0000313" key="1">
    <source>
        <dbReference type="EMBL" id="KAJ1114005.1"/>
    </source>
</evidence>
<name>A0AAV7NMJ2_PLEWA</name>
<organism evidence="1 2">
    <name type="scientific">Pleurodeles waltl</name>
    <name type="common">Iberian ribbed newt</name>
    <dbReference type="NCBI Taxonomy" id="8319"/>
    <lineage>
        <taxon>Eukaryota</taxon>
        <taxon>Metazoa</taxon>
        <taxon>Chordata</taxon>
        <taxon>Craniata</taxon>
        <taxon>Vertebrata</taxon>
        <taxon>Euteleostomi</taxon>
        <taxon>Amphibia</taxon>
        <taxon>Batrachia</taxon>
        <taxon>Caudata</taxon>
        <taxon>Salamandroidea</taxon>
        <taxon>Salamandridae</taxon>
        <taxon>Pleurodelinae</taxon>
        <taxon>Pleurodeles</taxon>
    </lineage>
</organism>
<dbReference type="EMBL" id="JANPWB010000012">
    <property type="protein sequence ID" value="KAJ1114005.1"/>
    <property type="molecule type" value="Genomic_DNA"/>
</dbReference>
<dbReference type="AlphaFoldDB" id="A0AAV7NMJ2"/>
<protein>
    <submittedName>
        <fullName evidence="1">Uncharacterized protein</fullName>
    </submittedName>
</protein>
<reference evidence="1" key="1">
    <citation type="journal article" date="2022" name="bioRxiv">
        <title>Sequencing and chromosome-scale assembly of the giantPleurodeles waltlgenome.</title>
        <authorList>
            <person name="Brown T."/>
            <person name="Elewa A."/>
            <person name="Iarovenko S."/>
            <person name="Subramanian E."/>
            <person name="Araus A.J."/>
            <person name="Petzold A."/>
            <person name="Susuki M."/>
            <person name="Suzuki K.-i.T."/>
            <person name="Hayashi T."/>
            <person name="Toyoda A."/>
            <person name="Oliveira C."/>
            <person name="Osipova E."/>
            <person name="Leigh N.D."/>
            <person name="Simon A."/>
            <person name="Yun M.H."/>
        </authorList>
    </citation>
    <scope>NUCLEOTIDE SEQUENCE</scope>
    <source>
        <strain evidence="1">20211129_DDA</strain>
        <tissue evidence="1">Liver</tissue>
    </source>
</reference>